<dbReference type="AlphaFoldDB" id="U4LUR1"/>
<accession>U4LUR1</accession>
<sequence length="101" mass="10399">MSVPTWAGSDEVESAANISGLPGLAKGLQFEGPNISVGSDCVLGCGWIPRVRTALISGPTSSRFVLEPESVGDITEVSDSGAVETGRACCPCKACRTARAW</sequence>
<organism evidence="1 2">
    <name type="scientific">Pyronema omphalodes (strain CBS 100304)</name>
    <name type="common">Pyronema confluens</name>
    <dbReference type="NCBI Taxonomy" id="1076935"/>
    <lineage>
        <taxon>Eukaryota</taxon>
        <taxon>Fungi</taxon>
        <taxon>Dikarya</taxon>
        <taxon>Ascomycota</taxon>
        <taxon>Pezizomycotina</taxon>
        <taxon>Pezizomycetes</taxon>
        <taxon>Pezizales</taxon>
        <taxon>Pyronemataceae</taxon>
        <taxon>Pyronema</taxon>
    </lineage>
</organism>
<name>U4LUR1_PYROM</name>
<gene>
    <name evidence="1" type="ORF">PCON_02195</name>
</gene>
<evidence type="ECO:0000313" key="2">
    <source>
        <dbReference type="Proteomes" id="UP000018144"/>
    </source>
</evidence>
<protein>
    <submittedName>
        <fullName evidence="1">Uncharacterized protein</fullName>
    </submittedName>
</protein>
<dbReference type="Proteomes" id="UP000018144">
    <property type="component" value="Unassembled WGS sequence"/>
</dbReference>
<reference evidence="1 2" key="1">
    <citation type="journal article" date="2013" name="PLoS Genet.">
        <title>The genome and development-dependent transcriptomes of Pyronema confluens: a window into fungal evolution.</title>
        <authorList>
            <person name="Traeger S."/>
            <person name="Altegoer F."/>
            <person name="Freitag M."/>
            <person name="Gabaldon T."/>
            <person name="Kempken F."/>
            <person name="Kumar A."/>
            <person name="Marcet-Houben M."/>
            <person name="Poggeler S."/>
            <person name="Stajich J.E."/>
            <person name="Nowrousian M."/>
        </authorList>
    </citation>
    <scope>NUCLEOTIDE SEQUENCE [LARGE SCALE GENOMIC DNA]</scope>
    <source>
        <strain evidence="2">CBS 100304</strain>
        <tissue evidence="1">Vegetative mycelium</tissue>
    </source>
</reference>
<evidence type="ECO:0000313" key="1">
    <source>
        <dbReference type="EMBL" id="CCX33932.1"/>
    </source>
</evidence>
<keyword evidence="2" id="KW-1185">Reference proteome</keyword>
<dbReference type="EMBL" id="HF936260">
    <property type="protein sequence ID" value="CCX33932.1"/>
    <property type="molecule type" value="Genomic_DNA"/>
</dbReference>
<proteinExistence type="predicted"/>